<evidence type="ECO:0000256" key="4">
    <source>
        <dbReference type="ARBA" id="ARBA00023136"/>
    </source>
</evidence>
<keyword evidence="3 5" id="KW-1133">Transmembrane helix</keyword>
<feature type="transmembrane region" description="Helical" evidence="5">
    <location>
        <begin position="12"/>
        <end position="34"/>
    </location>
</feature>
<reference evidence="6 7" key="1">
    <citation type="submission" date="2019-02" db="EMBL/GenBank/DDBJ databases">
        <title>Genomic Encyclopedia of Type Strains, Phase IV (KMG-IV): sequencing the most valuable type-strain genomes for metagenomic binning, comparative biology and taxonomic classification.</title>
        <authorList>
            <person name="Goeker M."/>
        </authorList>
    </citation>
    <scope>NUCLEOTIDE SEQUENCE [LARGE SCALE GENOMIC DNA]</scope>
    <source>
        <strain evidence="6 7">DSM 23814</strain>
    </source>
</reference>
<evidence type="ECO:0000313" key="6">
    <source>
        <dbReference type="EMBL" id="RZT92225.1"/>
    </source>
</evidence>
<evidence type="ECO:0000313" key="7">
    <source>
        <dbReference type="Proteomes" id="UP000293398"/>
    </source>
</evidence>
<dbReference type="Pfam" id="PF07869">
    <property type="entry name" value="DUF1656"/>
    <property type="match status" value="1"/>
</dbReference>
<dbReference type="InterPro" id="IPR012451">
    <property type="entry name" value="DUF1656"/>
</dbReference>
<gene>
    <name evidence="6" type="ORF">EV681_4136</name>
</gene>
<keyword evidence="7" id="KW-1185">Reference proteome</keyword>
<sequence>MIVDLNIGGVLIPGLVVLAFVALLVAVAMIRFFSTTGIQRLFASRALVELATFVIIYGLLLQSLPLIGPLP</sequence>
<evidence type="ECO:0000256" key="2">
    <source>
        <dbReference type="ARBA" id="ARBA00022692"/>
    </source>
</evidence>
<dbReference type="Proteomes" id="UP000293398">
    <property type="component" value="Unassembled WGS sequence"/>
</dbReference>
<dbReference type="RefSeq" id="WP_128396292.1">
    <property type="nucleotide sequence ID" value="NZ_SHKO01000004.1"/>
</dbReference>
<feature type="transmembrane region" description="Helical" evidence="5">
    <location>
        <begin position="46"/>
        <end position="67"/>
    </location>
</feature>
<keyword evidence="1" id="KW-1003">Cell membrane</keyword>
<evidence type="ECO:0000256" key="1">
    <source>
        <dbReference type="ARBA" id="ARBA00022475"/>
    </source>
</evidence>
<accession>A0A4Q7V792</accession>
<dbReference type="EMBL" id="SHKO01000004">
    <property type="protein sequence ID" value="RZT92225.1"/>
    <property type="molecule type" value="Genomic_DNA"/>
</dbReference>
<proteinExistence type="predicted"/>
<protein>
    <submittedName>
        <fullName evidence="6">Uncharacterized protein DUF1656</fullName>
    </submittedName>
</protein>
<comment type="caution">
    <text evidence="6">The sequence shown here is derived from an EMBL/GenBank/DDBJ whole genome shotgun (WGS) entry which is preliminary data.</text>
</comment>
<name>A0A4Q7V792_9BURK</name>
<keyword evidence="2 5" id="KW-0812">Transmembrane</keyword>
<evidence type="ECO:0000256" key="5">
    <source>
        <dbReference type="SAM" id="Phobius"/>
    </source>
</evidence>
<keyword evidence="4 5" id="KW-0472">Membrane</keyword>
<organism evidence="6 7">
    <name type="scientific">Advenella incenata</name>
    <dbReference type="NCBI Taxonomy" id="267800"/>
    <lineage>
        <taxon>Bacteria</taxon>
        <taxon>Pseudomonadati</taxon>
        <taxon>Pseudomonadota</taxon>
        <taxon>Betaproteobacteria</taxon>
        <taxon>Burkholderiales</taxon>
        <taxon>Alcaligenaceae</taxon>
    </lineage>
</organism>
<evidence type="ECO:0000256" key="3">
    <source>
        <dbReference type="ARBA" id="ARBA00022989"/>
    </source>
</evidence>
<dbReference type="AlphaFoldDB" id="A0A4Q7V792"/>